<dbReference type="GeneID" id="20216084"/>
<proteinExistence type="predicted"/>
<evidence type="ECO:0000313" key="7">
    <source>
        <dbReference type="EMBL" id="ESO00899.1"/>
    </source>
</evidence>
<dbReference type="FunFam" id="3.40.50.40:FF:000001">
    <property type="entry name" value="L-asparaginase 1"/>
    <property type="match status" value="1"/>
</dbReference>
<dbReference type="InterPro" id="IPR006034">
    <property type="entry name" value="Asparaginase/glutaminase-like"/>
</dbReference>
<dbReference type="GO" id="GO:0009066">
    <property type="term" value="P:aspartate family amino acid metabolic process"/>
    <property type="evidence" value="ECO:0007669"/>
    <property type="project" value="UniProtKB-ARBA"/>
</dbReference>
<dbReference type="SUPFAM" id="SSF48403">
    <property type="entry name" value="Ankyrin repeat"/>
    <property type="match status" value="1"/>
</dbReference>
<dbReference type="RefSeq" id="XP_009021070.1">
    <property type="nucleotide sequence ID" value="XM_009022822.1"/>
</dbReference>
<dbReference type="InterPro" id="IPR036770">
    <property type="entry name" value="Ankyrin_rpt-contain_sf"/>
</dbReference>
<dbReference type="GO" id="GO:0004067">
    <property type="term" value="F:asparaginase activity"/>
    <property type="evidence" value="ECO:0000318"/>
    <property type="project" value="GO_Central"/>
</dbReference>
<dbReference type="PROSITE" id="PS00917">
    <property type="entry name" value="ASN_GLN_ASE_2"/>
    <property type="match status" value="1"/>
</dbReference>
<dbReference type="InterPro" id="IPR027473">
    <property type="entry name" value="L-asparaginase_C"/>
</dbReference>
<sequence>MQEDRTKFVLVLYCGGTIGMKAKNGVYSPEPHFLEKELRRQPIFHDPHFPTTCLLHDKLHCDNLLVLPPTNDGQRIVYAVEEYDPLLDSSCMSYDDYVKLAKDISENYKFFDGFVILHGTDTMAFTASALSFMIENLGKPIIFTGSQIPIFELRSVCVCGCACVCVCHHSSLRPPPPPSPSSSSSVNWTDVFRSVGMKKFQVSTRMCPNVGVLRLFPNITIETIRSFLRPPMQGVVLQTYGQGNGPDNRLDILKAIKEATDRGVIVVNCTQCSKGIVNPIYAAGKAFFEAGVISGSDMTVEAALMKLSYLLGKEELSLAQRRKLIGLNLRGELSEVLNEEDEKVHVSLIENLADVLRLGTGHERHQLEIELFPYLLCLAAHEGSVNTLEKLKKAGAYFNMADYDGRTPLHIASCNGDVDVVRYLLEEGAPVHQRDRFNYSPLDNALQFRQKDIVPLLIKTGAHITVMTPKHINNFISLVIMILNDDLQTVEMWCDAGADVNMGGFEGRTPLHVAVNFNLIDKVIRWFIGLLVG</sequence>
<dbReference type="InterPro" id="IPR002110">
    <property type="entry name" value="Ankyrin_rpt"/>
</dbReference>
<dbReference type="eggNOG" id="KOG0503">
    <property type="taxonomic scope" value="Eukaryota"/>
</dbReference>
<dbReference type="SMART" id="SM00248">
    <property type="entry name" value="ANK"/>
    <property type="match status" value="4"/>
</dbReference>
<dbReference type="OrthoDB" id="542841at2759"/>
<dbReference type="AlphaFoldDB" id="T1G4T6"/>
<reference evidence="8" key="3">
    <citation type="submission" date="2015-06" db="UniProtKB">
        <authorList>
            <consortium name="EnsemblMetazoa"/>
        </authorList>
    </citation>
    <scope>IDENTIFICATION</scope>
</reference>
<dbReference type="PIRSF" id="PIRSF001220">
    <property type="entry name" value="L-ASNase_gatD"/>
    <property type="match status" value="1"/>
</dbReference>
<dbReference type="EnsemblMetazoa" id="HelroT82547">
    <property type="protein sequence ID" value="HelroP82547"/>
    <property type="gene ID" value="HelroG82547"/>
</dbReference>
<evidence type="ECO:0000313" key="8">
    <source>
        <dbReference type="EnsemblMetazoa" id="HelroP82547"/>
    </source>
</evidence>
<dbReference type="EMBL" id="AMQM01005249">
    <property type="status" value="NOT_ANNOTATED_CDS"/>
    <property type="molecule type" value="Genomic_DNA"/>
</dbReference>
<dbReference type="InParanoid" id="T1G4T6"/>
<organism evidence="8 9">
    <name type="scientific">Helobdella robusta</name>
    <name type="common">Californian leech</name>
    <dbReference type="NCBI Taxonomy" id="6412"/>
    <lineage>
        <taxon>Eukaryota</taxon>
        <taxon>Metazoa</taxon>
        <taxon>Spiralia</taxon>
        <taxon>Lophotrochozoa</taxon>
        <taxon>Annelida</taxon>
        <taxon>Clitellata</taxon>
        <taxon>Hirudinea</taxon>
        <taxon>Rhynchobdellida</taxon>
        <taxon>Glossiphoniidae</taxon>
        <taxon>Helobdella</taxon>
    </lineage>
</organism>
<dbReference type="Gene3D" id="3.40.50.1170">
    <property type="entry name" value="L-asparaginase, N-terminal domain"/>
    <property type="match status" value="1"/>
</dbReference>
<dbReference type="PRINTS" id="PR01415">
    <property type="entry name" value="ANKYRIN"/>
</dbReference>
<dbReference type="SUPFAM" id="SSF53774">
    <property type="entry name" value="Glutaminase/Asparaginase"/>
    <property type="match status" value="1"/>
</dbReference>
<feature type="domain" description="L-asparaginase N-terminal" evidence="5">
    <location>
        <begin position="9"/>
        <end position="155"/>
    </location>
</feature>
<evidence type="ECO:0000259" key="6">
    <source>
        <dbReference type="Pfam" id="PF17763"/>
    </source>
</evidence>
<dbReference type="EMBL" id="KB096864">
    <property type="protein sequence ID" value="ESO00899.1"/>
    <property type="molecule type" value="Genomic_DNA"/>
</dbReference>
<evidence type="ECO:0000259" key="5">
    <source>
        <dbReference type="Pfam" id="PF00710"/>
    </source>
</evidence>
<evidence type="ECO:0000256" key="2">
    <source>
        <dbReference type="ARBA" id="ARBA00022801"/>
    </source>
</evidence>
<keyword evidence="3" id="KW-0040">ANK repeat</keyword>
<dbReference type="InterPro" id="IPR040919">
    <property type="entry name" value="Asparaginase_C"/>
</dbReference>
<dbReference type="PRINTS" id="PR00139">
    <property type="entry name" value="ASNGLNASE"/>
</dbReference>
<feature type="repeat" description="ANK" evidence="3">
    <location>
        <begin position="404"/>
        <end position="436"/>
    </location>
</feature>
<protein>
    <recommendedName>
        <fullName evidence="1">asparaginase</fullName>
        <ecNumber evidence="1">3.5.1.1</ecNumber>
    </recommendedName>
</protein>
<dbReference type="Gene3D" id="1.25.40.20">
    <property type="entry name" value="Ankyrin repeat-containing domain"/>
    <property type="match status" value="2"/>
</dbReference>
<dbReference type="Gene3D" id="3.40.50.40">
    <property type="match status" value="1"/>
</dbReference>
<reference evidence="9" key="1">
    <citation type="submission" date="2012-12" db="EMBL/GenBank/DDBJ databases">
        <authorList>
            <person name="Hellsten U."/>
            <person name="Grimwood J."/>
            <person name="Chapman J.A."/>
            <person name="Shapiro H."/>
            <person name="Aerts A."/>
            <person name="Otillar R.P."/>
            <person name="Terry A.Y."/>
            <person name="Boore J.L."/>
            <person name="Simakov O."/>
            <person name="Marletaz F."/>
            <person name="Cho S.-J."/>
            <person name="Edsinger-Gonzales E."/>
            <person name="Havlak P."/>
            <person name="Kuo D.-H."/>
            <person name="Larsson T."/>
            <person name="Lv J."/>
            <person name="Arendt D."/>
            <person name="Savage R."/>
            <person name="Osoegawa K."/>
            <person name="de Jong P."/>
            <person name="Lindberg D.R."/>
            <person name="Seaver E.C."/>
            <person name="Weisblat D.A."/>
            <person name="Putnam N.H."/>
            <person name="Grigoriev I.V."/>
            <person name="Rokhsar D.S."/>
        </authorList>
    </citation>
    <scope>NUCLEOTIDE SEQUENCE</scope>
</reference>
<dbReference type="InterPro" id="IPR027474">
    <property type="entry name" value="L-asparaginase_N"/>
</dbReference>
<dbReference type="PIRSF" id="PIRSF500176">
    <property type="entry name" value="L_ASNase"/>
    <property type="match status" value="1"/>
</dbReference>
<dbReference type="PANTHER" id="PTHR11707:SF28">
    <property type="entry name" value="60 KDA LYSOPHOSPHOLIPASE"/>
    <property type="match status" value="1"/>
</dbReference>
<dbReference type="PROSITE" id="PS50297">
    <property type="entry name" value="ANK_REP_REGION"/>
    <property type="match status" value="1"/>
</dbReference>
<dbReference type="STRING" id="6412.T1G4T6"/>
<dbReference type="InterPro" id="IPR037152">
    <property type="entry name" value="L-asparaginase_N_sf"/>
</dbReference>
<dbReference type="CTD" id="20216084"/>
<dbReference type="KEGG" id="hro:HELRODRAFT_82547"/>
<dbReference type="SMART" id="SM00870">
    <property type="entry name" value="Asparaginase"/>
    <property type="match status" value="1"/>
</dbReference>
<feature type="domain" description="Asparaginase/glutaminase C-terminal" evidence="6">
    <location>
        <begin position="209"/>
        <end position="323"/>
    </location>
</feature>
<feature type="active site" evidence="4">
    <location>
        <position position="120"/>
    </location>
</feature>
<gene>
    <name evidence="8" type="primary">20216084</name>
    <name evidence="7" type="ORF">HELRODRAFT_82547</name>
</gene>
<keyword evidence="9" id="KW-1185">Reference proteome</keyword>
<accession>T1G4T6</accession>
<evidence type="ECO:0000313" key="9">
    <source>
        <dbReference type="Proteomes" id="UP000015101"/>
    </source>
</evidence>
<evidence type="ECO:0000256" key="3">
    <source>
        <dbReference type="PROSITE-ProRule" id="PRU00023"/>
    </source>
</evidence>
<dbReference type="InterPro" id="IPR036152">
    <property type="entry name" value="Asp/glu_Ase-like_sf"/>
</dbReference>
<reference evidence="7 9" key="2">
    <citation type="journal article" date="2013" name="Nature">
        <title>Insights into bilaterian evolution from three spiralian genomes.</title>
        <authorList>
            <person name="Simakov O."/>
            <person name="Marletaz F."/>
            <person name="Cho S.J."/>
            <person name="Edsinger-Gonzales E."/>
            <person name="Havlak P."/>
            <person name="Hellsten U."/>
            <person name="Kuo D.H."/>
            <person name="Larsson T."/>
            <person name="Lv J."/>
            <person name="Arendt D."/>
            <person name="Savage R."/>
            <person name="Osoegawa K."/>
            <person name="de Jong P."/>
            <person name="Grimwood J."/>
            <person name="Chapman J.A."/>
            <person name="Shapiro H."/>
            <person name="Aerts A."/>
            <person name="Otillar R.P."/>
            <person name="Terry A.Y."/>
            <person name="Boore J.L."/>
            <person name="Grigoriev I.V."/>
            <person name="Lindberg D.R."/>
            <person name="Seaver E.C."/>
            <person name="Weisblat D.A."/>
            <person name="Putnam N.H."/>
            <person name="Rokhsar D.S."/>
        </authorList>
    </citation>
    <scope>NUCLEOTIDE SEQUENCE</scope>
</reference>
<dbReference type="Proteomes" id="UP000015101">
    <property type="component" value="Unassembled WGS sequence"/>
</dbReference>
<dbReference type="EMBL" id="AMQM01005250">
    <property type="status" value="NOT_ANNOTATED_CDS"/>
    <property type="molecule type" value="Genomic_DNA"/>
</dbReference>
<dbReference type="Pfam" id="PF00710">
    <property type="entry name" value="Asparaginase"/>
    <property type="match status" value="1"/>
</dbReference>
<evidence type="ECO:0000256" key="1">
    <source>
        <dbReference type="ARBA" id="ARBA00012920"/>
    </source>
</evidence>
<dbReference type="FunCoup" id="T1G4T6">
    <property type="interactions" value="62"/>
</dbReference>
<dbReference type="PROSITE" id="PS50088">
    <property type="entry name" value="ANK_REPEAT"/>
    <property type="match status" value="1"/>
</dbReference>
<dbReference type="PANTHER" id="PTHR11707">
    <property type="entry name" value="L-ASPARAGINASE"/>
    <property type="match status" value="1"/>
</dbReference>
<dbReference type="Pfam" id="PF12796">
    <property type="entry name" value="Ank_2"/>
    <property type="match status" value="1"/>
</dbReference>
<dbReference type="InterPro" id="IPR027475">
    <property type="entry name" value="Asparaginase/glutaminase_AS2"/>
</dbReference>
<dbReference type="HOGENOM" id="CLU_019134_3_0_1"/>
<evidence type="ECO:0000256" key="4">
    <source>
        <dbReference type="PROSITE-ProRule" id="PRU10100"/>
    </source>
</evidence>
<dbReference type="EC" id="3.5.1.1" evidence="1"/>
<dbReference type="PROSITE" id="PS51732">
    <property type="entry name" value="ASN_GLN_ASE_3"/>
    <property type="match status" value="1"/>
</dbReference>
<name>T1G4T6_HELRO</name>
<dbReference type="OMA" id="EWDLANK"/>
<dbReference type="Pfam" id="PF17763">
    <property type="entry name" value="Asparaginase_C"/>
    <property type="match status" value="1"/>
</dbReference>
<keyword evidence="2" id="KW-0378">Hydrolase</keyword>
<dbReference type="FunFam" id="1.25.40.20:FF:000306">
    <property type="entry name" value="L-asparaginase"/>
    <property type="match status" value="1"/>
</dbReference>